<feature type="transmembrane region" description="Helical" evidence="9">
    <location>
        <begin position="242"/>
        <end position="261"/>
    </location>
</feature>
<evidence type="ECO:0000313" key="12">
    <source>
        <dbReference type="Proteomes" id="UP001567538"/>
    </source>
</evidence>
<reference evidence="11 12" key="1">
    <citation type="submission" date="2024-06" db="EMBL/GenBank/DDBJ databases">
        <title>A chromosome level genome sequence of Diviner's sage (Salvia divinorum).</title>
        <authorList>
            <person name="Ford S.A."/>
            <person name="Ro D.-K."/>
            <person name="Ness R.W."/>
            <person name="Phillips M.A."/>
        </authorList>
    </citation>
    <scope>NUCLEOTIDE SEQUENCE [LARGE SCALE GENOMIC DNA]</scope>
    <source>
        <strain evidence="11">SAF-2024a</strain>
        <tissue evidence="11">Leaf</tissue>
    </source>
</reference>
<gene>
    <name evidence="11" type="ORF">AAHA92_27669</name>
</gene>
<evidence type="ECO:0000256" key="7">
    <source>
        <dbReference type="ARBA" id="ARBA00023136"/>
    </source>
</evidence>
<dbReference type="Proteomes" id="UP001567538">
    <property type="component" value="Unassembled WGS sequence"/>
</dbReference>
<evidence type="ECO:0000256" key="5">
    <source>
        <dbReference type="ARBA" id="ARBA00022989"/>
    </source>
</evidence>
<protein>
    <submittedName>
        <fullName evidence="11">Acyl-CoA--sterol O-acyltransferase 1-like</fullName>
    </submittedName>
</protein>
<dbReference type="PANTHER" id="PTHR31595">
    <property type="entry name" value="LONG-CHAIN-ALCOHOL O-FATTY-ACYLTRANSFERASE 3-RELATED"/>
    <property type="match status" value="1"/>
</dbReference>
<dbReference type="EMBL" id="JBEAFC010000010">
    <property type="protein sequence ID" value="KAL1538990.1"/>
    <property type="molecule type" value="Genomic_DNA"/>
</dbReference>
<keyword evidence="3" id="KW-0808">Transferase</keyword>
<feature type="domain" description="Wax synthase" evidence="10">
    <location>
        <begin position="189"/>
        <end position="275"/>
    </location>
</feature>
<feature type="transmembrane region" description="Helical" evidence="9">
    <location>
        <begin position="129"/>
        <end position="146"/>
    </location>
</feature>
<keyword evidence="12" id="KW-1185">Reference proteome</keyword>
<feature type="transmembrane region" description="Helical" evidence="9">
    <location>
        <begin position="299"/>
        <end position="319"/>
    </location>
</feature>
<feature type="transmembrane region" description="Helical" evidence="9">
    <location>
        <begin position="49"/>
        <end position="69"/>
    </location>
</feature>
<dbReference type="InterPro" id="IPR044851">
    <property type="entry name" value="Wax_synthase"/>
</dbReference>
<evidence type="ECO:0000256" key="8">
    <source>
        <dbReference type="ARBA" id="ARBA00023315"/>
    </source>
</evidence>
<proteinExistence type="inferred from homology"/>
<dbReference type="InterPro" id="IPR032805">
    <property type="entry name" value="Wax_synthase_dom"/>
</dbReference>
<comment type="similarity">
    <text evidence="2">Belongs to the wax synthase family.</text>
</comment>
<feature type="transmembrane region" description="Helical" evidence="9">
    <location>
        <begin position="75"/>
        <end position="93"/>
    </location>
</feature>
<comment type="caution">
    <text evidence="11">The sequence shown here is derived from an EMBL/GenBank/DDBJ whole genome shotgun (WGS) entry which is preliminary data.</text>
</comment>
<name>A0ABD1G4F6_SALDI</name>
<dbReference type="GO" id="GO:0006629">
    <property type="term" value="P:lipid metabolic process"/>
    <property type="evidence" value="ECO:0007669"/>
    <property type="project" value="UniProtKB-KW"/>
</dbReference>
<evidence type="ECO:0000256" key="4">
    <source>
        <dbReference type="ARBA" id="ARBA00022692"/>
    </source>
</evidence>
<comment type="subcellular location">
    <subcellularLocation>
        <location evidence="1">Membrane</location>
        <topology evidence="1">Multi-pass membrane protein</topology>
    </subcellularLocation>
</comment>
<dbReference type="PIRSF" id="PIRSF037006">
    <property type="entry name" value="Wax_synthase"/>
    <property type="match status" value="1"/>
</dbReference>
<evidence type="ECO:0000313" key="11">
    <source>
        <dbReference type="EMBL" id="KAL1538990.1"/>
    </source>
</evidence>
<keyword evidence="4 9" id="KW-0812">Transmembrane</keyword>
<dbReference type="AlphaFoldDB" id="A0ABD1G4F6"/>
<dbReference type="Pfam" id="PF13813">
    <property type="entry name" value="MBOAT_2"/>
    <property type="match status" value="1"/>
</dbReference>
<accession>A0ABD1G4F6</accession>
<organism evidence="11 12">
    <name type="scientific">Salvia divinorum</name>
    <name type="common">Maria pastora</name>
    <name type="synonym">Diviner's sage</name>
    <dbReference type="NCBI Taxonomy" id="28513"/>
    <lineage>
        <taxon>Eukaryota</taxon>
        <taxon>Viridiplantae</taxon>
        <taxon>Streptophyta</taxon>
        <taxon>Embryophyta</taxon>
        <taxon>Tracheophyta</taxon>
        <taxon>Spermatophyta</taxon>
        <taxon>Magnoliopsida</taxon>
        <taxon>eudicotyledons</taxon>
        <taxon>Gunneridae</taxon>
        <taxon>Pentapetalae</taxon>
        <taxon>asterids</taxon>
        <taxon>lamiids</taxon>
        <taxon>Lamiales</taxon>
        <taxon>Lamiaceae</taxon>
        <taxon>Nepetoideae</taxon>
        <taxon>Mentheae</taxon>
        <taxon>Salviinae</taxon>
        <taxon>Salvia</taxon>
        <taxon>Salvia subgen. Calosphace</taxon>
    </lineage>
</organism>
<feature type="transmembrane region" description="Helical" evidence="9">
    <location>
        <begin position="158"/>
        <end position="180"/>
    </location>
</feature>
<evidence type="ECO:0000256" key="6">
    <source>
        <dbReference type="ARBA" id="ARBA00023098"/>
    </source>
</evidence>
<evidence type="ECO:0000256" key="9">
    <source>
        <dbReference type="SAM" id="Phobius"/>
    </source>
</evidence>
<keyword evidence="5 9" id="KW-1133">Transmembrane helix</keyword>
<dbReference type="GO" id="GO:0016746">
    <property type="term" value="F:acyltransferase activity"/>
    <property type="evidence" value="ECO:0007669"/>
    <property type="project" value="UniProtKB-KW"/>
</dbReference>
<evidence type="ECO:0000259" key="10">
    <source>
        <dbReference type="Pfam" id="PF13813"/>
    </source>
</evidence>
<feature type="transmembrane region" description="Helical" evidence="9">
    <location>
        <begin position="20"/>
        <end position="37"/>
    </location>
</feature>
<keyword evidence="6" id="KW-0443">Lipid metabolism</keyword>
<keyword evidence="8" id="KW-0012">Acyltransferase</keyword>
<dbReference type="GO" id="GO:0016020">
    <property type="term" value="C:membrane"/>
    <property type="evidence" value="ECO:0007669"/>
    <property type="project" value="UniProtKB-SubCell"/>
</dbReference>
<evidence type="ECO:0000256" key="3">
    <source>
        <dbReference type="ARBA" id="ARBA00022679"/>
    </source>
</evidence>
<dbReference type="InterPro" id="IPR017088">
    <property type="entry name" value="Wax_synthase_Magnoliopsida"/>
</dbReference>
<evidence type="ECO:0000256" key="2">
    <source>
        <dbReference type="ARBA" id="ARBA00007282"/>
    </source>
</evidence>
<sequence length="365" mass="40776">MVVQAIIEIVKHYAQGEITNFIKVWTLVFASLSYCFFLSKSLPTGFSRLLAITPALILNLVLPLSLHTMHLGGSSAFFLSWLANFKLIMLAFGEGPLSDPSISLPKFAAFACLPIKSPTDSSKRGLKSIWNYLAKALLICLFLKMYNYTDLVHPKLTWILYALHIYCGLEIILAIVGGLAKAVTGVELEPQFDEPYLSSSLQEFWGRRWNIMVSKILRPTVYKPVLDFSVPITGRRWAHFPAMFASFLVSGLMHELIFYYLGRSRPSGELTAFFVLHGVCLGAEVAVKKAVKGRWRLPRVVAGPLTIGFVLATAFWLFFPEFLRCNAIEKAFGEYAAMEAFVRDVGYALASKSIHNTTIITNTIV</sequence>
<evidence type="ECO:0000256" key="1">
    <source>
        <dbReference type="ARBA" id="ARBA00004141"/>
    </source>
</evidence>
<keyword evidence="7 9" id="KW-0472">Membrane</keyword>
<dbReference type="PANTHER" id="PTHR31595:SF77">
    <property type="entry name" value="ACYL-COA--STEROL O-ACYLTRANSFERASE 1-LIKE"/>
    <property type="match status" value="1"/>
</dbReference>